<accession>A0ABW2RLS9</accession>
<gene>
    <name evidence="2" type="ORF">ACFQNG_13080</name>
</gene>
<dbReference type="EMBL" id="JBHTBW010000044">
    <property type="protein sequence ID" value="MFC7442027.1"/>
    <property type="molecule type" value="Genomic_DNA"/>
</dbReference>
<sequence length="226" mass="25799">MPSLFQQALGADFAKLHPQMQRRFGISSRDQLAVVGRGVMKRIWLKGSWLRPFLAVASRRHLLVPRAGERIPFMIENYAYTDSFGRETLTFARTFQFADRKVHFDATMIYSEARQSVVDYLGLHQDIAADILLSVEPNGGLRLRSGAQRLVGWGASMPLPAVCTGHADVCEWYSEEEGCFKVEVRVSHPLIGEMFTYEGSFQAEYMDVRPDQVPERVKPKRESRRE</sequence>
<comment type="caution">
    <text evidence="2">The sequence shown here is derived from an EMBL/GenBank/DDBJ whole genome shotgun (WGS) entry which is preliminary data.</text>
</comment>
<evidence type="ECO:0000313" key="2">
    <source>
        <dbReference type="EMBL" id="MFC7442027.1"/>
    </source>
</evidence>
<dbReference type="Pfam" id="PF13761">
    <property type="entry name" value="DUF4166"/>
    <property type="match status" value="1"/>
</dbReference>
<protein>
    <submittedName>
        <fullName evidence="2">DUF4166 domain-containing protein</fullName>
    </submittedName>
</protein>
<dbReference type="Proteomes" id="UP001596500">
    <property type="component" value="Unassembled WGS sequence"/>
</dbReference>
<feature type="domain" description="DUF4166" evidence="1">
    <location>
        <begin position="16"/>
        <end position="201"/>
    </location>
</feature>
<dbReference type="InterPro" id="IPR025311">
    <property type="entry name" value="DUF4166"/>
</dbReference>
<evidence type="ECO:0000259" key="1">
    <source>
        <dbReference type="Pfam" id="PF13761"/>
    </source>
</evidence>
<reference evidence="3" key="1">
    <citation type="journal article" date="2019" name="Int. J. Syst. Evol. Microbiol.">
        <title>The Global Catalogue of Microorganisms (GCM) 10K type strain sequencing project: providing services to taxonomists for standard genome sequencing and annotation.</title>
        <authorList>
            <consortium name="The Broad Institute Genomics Platform"/>
            <consortium name="The Broad Institute Genome Sequencing Center for Infectious Disease"/>
            <person name="Wu L."/>
            <person name="Ma J."/>
        </authorList>
    </citation>
    <scope>NUCLEOTIDE SEQUENCE [LARGE SCALE GENOMIC DNA]</scope>
    <source>
        <strain evidence="3">CGMCC 1.12942</strain>
    </source>
</reference>
<dbReference type="RefSeq" id="WP_379865631.1">
    <property type="nucleotide sequence ID" value="NZ_JBHTBW010000044.1"/>
</dbReference>
<name>A0ABW2RLS9_9BACL</name>
<proteinExistence type="predicted"/>
<evidence type="ECO:0000313" key="3">
    <source>
        <dbReference type="Proteomes" id="UP001596500"/>
    </source>
</evidence>
<keyword evidence="3" id="KW-1185">Reference proteome</keyword>
<organism evidence="2 3">
    <name type="scientific">Laceyella putida</name>
    <dbReference type="NCBI Taxonomy" id="110101"/>
    <lineage>
        <taxon>Bacteria</taxon>
        <taxon>Bacillati</taxon>
        <taxon>Bacillota</taxon>
        <taxon>Bacilli</taxon>
        <taxon>Bacillales</taxon>
        <taxon>Thermoactinomycetaceae</taxon>
        <taxon>Laceyella</taxon>
    </lineage>
</organism>